<dbReference type="InterPro" id="IPR039024">
    <property type="entry name" value="RTC4"/>
</dbReference>
<reference evidence="10 11" key="1">
    <citation type="journal article" date="2018" name="Nat. Ecol. Evol.">
        <title>Pezizomycetes genomes reveal the molecular basis of ectomycorrhizal truffle lifestyle.</title>
        <authorList>
            <person name="Murat C."/>
            <person name="Payen T."/>
            <person name="Noel B."/>
            <person name="Kuo A."/>
            <person name="Morin E."/>
            <person name="Chen J."/>
            <person name="Kohler A."/>
            <person name="Krizsan K."/>
            <person name="Balestrini R."/>
            <person name="Da Silva C."/>
            <person name="Montanini B."/>
            <person name="Hainaut M."/>
            <person name="Levati E."/>
            <person name="Barry K.W."/>
            <person name="Belfiori B."/>
            <person name="Cichocki N."/>
            <person name="Clum A."/>
            <person name="Dockter R.B."/>
            <person name="Fauchery L."/>
            <person name="Guy J."/>
            <person name="Iotti M."/>
            <person name="Le Tacon F."/>
            <person name="Lindquist E.A."/>
            <person name="Lipzen A."/>
            <person name="Malagnac F."/>
            <person name="Mello A."/>
            <person name="Molinier V."/>
            <person name="Miyauchi S."/>
            <person name="Poulain J."/>
            <person name="Riccioni C."/>
            <person name="Rubini A."/>
            <person name="Sitrit Y."/>
            <person name="Splivallo R."/>
            <person name="Traeger S."/>
            <person name="Wang M."/>
            <person name="Zifcakova L."/>
            <person name="Wipf D."/>
            <person name="Zambonelli A."/>
            <person name="Paolocci F."/>
            <person name="Nowrousian M."/>
            <person name="Ottonello S."/>
            <person name="Baldrian P."/>
            <person name="Spatafora J.W."/>
            <person name="Henrissat B."/>
            <person name="Nagy L.G."/>
            <person name="Aury J.M."/>
            <person name="Wincker P."/>
            <person name="Grigoriev I.V."/>
            <person name="Bonfante P."/>
            <person name="Martin F.M."/>
        </authorList>
    </citation>
    <scope>NUCLEOTIDE SEQUENCE [LARGE SCALE GENOMIC DNA]</scope>
    <source>
        <strain evidence="10 11">RN42</strain>
    </source>
</reference>
<evidence type="ECO:0000256" key="8">
    <source>
        <dbReference type="SAM" id="MobiDB-lite"/>
    </source>
</evidence>
<evidence type="ECO:0000313" key="10">
    <source>
        <dbReference type="EMBL" id="RPA86895.1"/>
    </source>
</evidence>
<protein>
    <recommendedName>
        <fullName evidence="5">Restriction of telomere capping protein 4</fullName>
    </recommendedName>
</protein>
<feature type="domain" description="Restriction of telomere capping protein 4 C-terminal" evidence="9">
    <location>
        <begin position="135"/>
        <end position="243"/>
    </location>
</feature>
<evidence type="ECO:0000256" key="7">
    <source>
        <dbReference type="ARBA" id="ARBA00023242"/>
    </source>
</evidence>
<dbReference type="SMART" id="SM01312">
    <property type="entry name" value="RTC4"/>
    <property type="match status" value="1"/>
</dbReference>
<evidence type="ECO:0000256" key="1">
    <source>
        <dbReference type="ARBA" id="ARBA00002738"/>
    </source>
</evidence>
<name>A0A3N4IL77_ASCIM</name>
<comment type="subcellular location">
    <subcellularLocation>
        <location evidence="3">Cytoplasm</location>
    </subcellularLocation>
    <subcellularLocation>
        <location evidence="2">Nucleus</location>
    </subcellularLocation>
</comment>
<dbReference type="InterPro" id="IPR028094">
    <property type="entry name" value="RTC4_C"/>
</dbReference>
<evidence type="ECO:0000259" key="9">
    <source>
        <dbReference type="SMART" id="SM01312"/>
    </source>
</evidence>
<evidence type="ECO:0000256" key="5">
    <source>
        <dbReference type="ARBA" id="ARBA00015162"/>
    </source>
</evidence>
<keyword evidence="6" id="KW-0963">Cytoplasm</keyword>
<evidence type="ECO:0000256" key="6">
    <source>
        <dbReference type="ARBA" id="ARBA00022490"/>
    </source>
</evidence>
<evidence type="ECO:0000313" key="11">
    <source>
        <dbReference type="Proteomes" id="UP000275078"/>
    </source>
</evidence>
<dbReference type="EMBL" id="ML119648">
    <property type="protein sequence ID" value="RPA86895.1"/>
    <property type="molecule type" value="Genomic_DNA"/>
</dbReference>
<evidence type="ECO:0000256" key="3">
    <source>
        <dbReference type="ARBA" id="ARBA00004496"/>
    </source>
</evidence>
<keyword evidence="11" id="KW-1185">Reference proteome</keyword>
<gene>
    <name evidence="10" type="ORF">BJ508DRAFT_411051</name>
</gene>
<dbReference type="OrthoDB" id="128308at2759"/>
<feature type="region of interest" description="Disordered" evidence="8">
    <location>
        <begin position="1"/>
        <end position="63"/>
    </location>
</feature>
<evidence type="ECO:0000256" key="4">
    <source>
        <dbReference type="ARBA" id="ARBA00009461"/>
    </source>
</evidence>
<keyword evidence="7" id="KW-0539">Nucleus</keyword>
<comment type="similarity">
    <text evidence="4">Belongs to the RTC4 family.</text>
</comment>
<dbReference type="AlphaFoldDB" id="A0A3N4IL77"/>
<accession>A0A3N4IL77</accession>
<proteinExistence type="inferred from homology"/>
<feature type="compositionally biased region" description="Low complexity" evidence="8">
    <location>
        <begin position="27"/>
        <end position="42"/>
    </location>
</feature>
<dbReference type="Pfam" id="PF14474">
    <property type="entry name" value="RTC4"/>
    <property type="match status" value="1"/>
</dbReference>
<dbReference type="GO" id="GO:0005634">
    <property type="term" value="C:nucleus"/>
    <property type="evidence" value="ECO:0007669"/>
    <property type="project" value="UniProtKB-SubCell"/>
</dbReference>
<evidence type="ECO:0000256" key="2">
    <source>
        <dbReference type="ARBA" id="ARBA00004123"/>
    </source>
</evidence>
<dbReference type="GO" id="GO:0005737">
    <property type="term" value="C:cytoplasm"/>
    <property type="evidence" value="ECO:0007669"/>
    <property type="project" value="UniProtKB-SubCell"/>
</dbReference>
<dbReference type="PANTHER" id="PTHR41391:SF1">
    <property type="entry name" value="RESTRICTION OF TELOMERE CAPPING PROTEIN 4"/>
    <property type="match status" value="1"/>
</dbReference>
<feature type="compositionally biased region" description="Basic residues" evidence="8">
    <location>
        <begin position="46"/>
        <end position="56"/>
    </location>
</feature>
<dbReference type="Proteomes" id="UP000275078">
    <property type="component" value="Unassembled WGS sequence"/>
</dbReference>
<sequence length="260" mass="29096">MANTAAGTPKRKRTTSRTDDIENANESSSSLSDCPSDLSVDSRPSKQLKKAPKKAPKKEEKPKCPICEKELSLSFYKSWGSKAVHKLQKQSEMHAAHEKSDFEKEAVANKYPAVDVNWDKLQKRAAKHMAYLKELTNGKHESPFRKAMKSRKKKDIQYTPGYYGPRGARVLMEQILRVLQDDILAAGQTDRAIAAGGITAFAQCVLVPELGIRLIMEDMKVDSEEAAKIMKATIKMGERLNEDEDDLLEDEEEGEGWLAV</sequence>
<comment type="function">
    <text evidence="1">May be involved in a process influencing telomere capping.</text>
</comment>
<dbReference type="PANTHER" id="PTHR41391">
    <property type="entry name" value="RESTRICTION OF TELOMERE CAPPING PROTEIN 4"/>
    <property type="match status" value="1"/>
</dbReference>
<organism evidence="10 11">
    <name type="scientific">Ascobolus immersus RN42</name>
    <dbReference type="NCBI Taxonomy" id="1160509"/>
    <lineage>
        <taxon>Eukaryota</taxon>
        <taxon>Fungi</taxon>
        <taxon>Dikarya</taxon>
        <taxon>Ascomycota</taxon>
        <taxon>Pezizomycotina</taxon>
        <taxon>Pezizomycetes</taxon>
        <taxon>Pezizales</taxon>
        <taxon>Ascobolaceae</taxon>
        <taxon>Ascobolus</taxon>
    </lineage>
</organism>